<organism evidence="9 10">
    <name type="scientific">Orchesella dallaii</name>
    <dbReference type="NCBI Taxonomy" id="48710"/>
    <lineage>
        <taxon>Eukaryota</taxon>
        <taxon>Metazoa</taxon>
        <taxon>Ecdysozoa</taxon>
        <taxon>Arthropoda</taxon>
        <taxon>Hexapoda</taxon>
        <taxon>Collembola</taxon>
        <taxon>Entomobryomorpha</taxon>
        <taxon>Entomobryoidea</taxon>
        <taxon>Orchesellidae</taxon>
        <taxon>Orchesellinae</taxon>
        <taxon>Orchesella</taxon>
    </lineage>
</organism>
<keyword evidence="10" id="KW-1185">Reference proteome</keyword>
<evidence type="ECO:0000256" key="2">
    <source>
        <dbReference type="ARBA" id="ARBA00022737"/>
    </source>
</evidence>
<evidence type="ECO:0000256" key="7">
    <source>
        <dbReference type="SAM" id="MobiDB-lite"/>
    </source>
</evidence>
<keyword evidence="5" id="KW-0539">Nucleus</keyword>
<gene>
    <name evidence="9" type="ORF">ODALV1_LOCUS26607</name>
</gene>
<dbReference type="EMBL" id="CAXLJM020000112">
    <property type="protein sequence ID" value="CAL8136778.1"/>
    <property type="molecule type" value="Genomic_DNA"/>
</dbReference>
<dbReference type="Proteomes" id="UP001642540">
    <property type="component" value="Unassembled WGS sequence"/>
</dbReference>
<evidence type="ECO:0000256" key="4">
    <source>
        <dbReference type="ARBA" id="ARBA00022833"/>
    </source>
</evidence>
<keyword evidence="2" id="KW-0677">Repeat</keyword>
<dbReference type="SMART" id="SM00355">
    <property type="entry name" value="ZnF_C2H2"/>
    <property type="match status" value="20"/>
</dbReference>
<feature type="domain" description="C2H2-type" evidence="8">
    <location>
        <begin position="340"/>
        <end position="368"/>
    </location>
</feature>
<dbReference type="Gene3D" id="3.30.160.60">
    <property type="entry name" value="Classic Zinc Finger"/>
    <property type="match status" value="11"/>
</dbReference>
<feature type="compositionally biased region" description="Low complexity" evidence="7">
    <location>
        <begin position="254"/>
        <end position="265"/>
    </location>
</feature>
<feature type="domain" description="C2H2-type" evidence="8">
    <location>
        <begin position="782"/>
        <end position="810"/>
    </location>
</feature>
<feature type="domain" description="C2H2-type" evidence="8">
    <location>
        <begin position="435"/>
        <end position="463"/>
    </location>
</feature>
<feature type="domain" description="C2H2-type" evidence="8">
    <location>
        <begin position="463"/>
        <end position="493"/>
    </location>
</feature>
<evidence type="ECO:0000313" key="10">
    <source>
        <dbReference type="Proteomes" id="UP001642540"/>
    </source>
</evidence>
<sequence length="995" mass="113548">MRMEDNTTFCLVCLKSLKHFRDEQDEEAPRFHCLNSTFWNFAKDYLGGLDPKLGGNGKALLKEKEAFCEECEDVLGFHNAAHVGEIRNSLKRKCLLKRRETLPQILIERLKIPLPDKTMSMLSDNIKLEVISADLLEEMGMDIDSNDGFSMDLESPDEIFDPLLNDCNRIFPRSLSPLIPISSKDPHHPDVEAVSLANSGKEEDNGKKAHENESPIKTEPLSSSEEEEKIEEKIHPKRQRLKRHPSDSSLFEPDSGSESRSSTSDSDSDWDQTQTKGKKRKHSVAASPSRPSTSKKKASKTPSLLLNENETEFPCPTCGKGFDDPKKLRHHVYQVHGEKTPCPQCKKLFKTKSGLKEHMINIHKPEAHPCPHCEKIHKTKQYLRAHIRNSHPTHFKLRRKAIKKVQFRCELCSLVVKSCQQLNRHILEVHKGKRYQCQECKNSFKSKHGLQSHMVTFHKPEVHPCPHSSCNKTFRSKHYLKCHTNYVHPDNSKGRRSYLCPICLESYSKRKLVDQHLLTCGKSEDKGLSSTSDQKQEPRKCPTCPKRYFSTEALRRHLLTCEREQKQKEQSGKNTLTCSTSSAKKVKCDEESETEKEKGFPCESCGKVFSSSFNLRLHINRIHSGKKFICPECGKVVRTRSYLKHHIIAYHKPETHACPHCVKIFRTKEYLQGHIRFLHRDCALKSESNSSEQAQLLCEKCGKSFPSEKSKKLHFIRVHLGEGIRSSCHVCEKVFSSPYKLRRHLLSVHGLKNYSCSQCGLETKSKLELEQHMSTIHKNEAKVCPQCGKGFATEAFLSFHINDVHASKEQRSMKRYPCPHCVIGYKIQSKLDNHLLRCSKEKPMYKRSSLTGSVIKWDDMPDSNGKFPCSQCPKVCNSSLQRQRHIHHVHNEEPLTCDQCGVTRKSSSGLQRHIDAFHKPKDRVCPHCGKTLATSYMAVHIKLVHPELAPKKKVRYPCPNSGCGEGFYTKGKLEKHLGRCQKPCGSGASEQPTNV</sequence>
<evidence type="ECO:0000256" key="6">
    <source>
        <dbReference type="PROSITE-ProRule" id="PRU00042"/>
    </source>
</evidence>
<dbReference type="InterPro" id="IPR036236">
    <property type="entry name" value="Znf_C2H2_sf"/>
</dbReference>
<dbReference type="PROSITE" id="PS50157">
    <property type="entry name" value="ZINC_FINGER_C2H2_2"/>
    <property type="match status" value="12"/>
</dbReference>
<evidence type="ECO:0000259" key="8">
    <source>
        <dbReference type="PROSITE" id="PS50157"/>
    </source>
</evidence>
<proteinExistence type="predicted"/>
<comment type="caution">
    <text evidence="9">The sequence shown here is derived from an EMBL/GenBank/DDBJ whole genome shotgun (WGS) entry which is preliminary data.</text>
</comment>
<dbReference type="SUPFAM" id="SSF57667">
    <property type="entry name" value="beta-beta-alpha zinc fingers"/>
    <property type="match status" value="7"/>
</dbReference>
<evidence type="ECO:0000256" key="1">
    <source>
        <dbReference type="ARBA" id="ARBA00022723"/>
    </source>
</evidence>
<evidence type="ECO:0000313" key="9">
    <source>
        <dbReference type="EMBL" id="CAL8136778.1"/>
    </source>
</evidence>
<reference evidence="9 10" key="1">
    <citation type="submission" date="2024-08" db="EMBL/GenBank/DDBJ databases">
        <authorList>
            <person name="Cucini C."/>
            <person name="Frati F."/>
        </authorList>
    </citation>
    <scope>NUCLEOTIDE SEQUENCE [LARGE SCALE GENOMIC DNA]</scope>
</reference>
<feature type="region of interest" description="Disordered" evidence="7">
    <location>
        <begin position="198"/>
        <end position="304"/>
    </location>
</feature>
<feature type="domain" description="C2H2-type" evidence="8">
    <location>
        <begin position="600"/>
        <end position="628"/>
    </location>
</feature>
<keyword evidence="3 6" id="KW-0863">Zinc-finger</keyword>
<feature type="domain" description="C2H2-type" evidence="8">
    <location>
        <begin position="754"/>
        <end position="782"/>
    </location>
</feature>
<dbReference type="PANTHER" id="PTHR24393">
    <property type="entry name" value="ZINC FINGER PROTEIN"/>
    <property type="match status" value="1"/>
</dbReference>
<feature type="domain" description="C2H2-type" evidence="8">
    <location>
        <begin position="407"/>
        <end position="435"/>
    </location>
</feature>
<dbReference type="PANTHER" id="PTHR24393:SF34">
    <property type="entry name" value="PR_SET DOMAIN 13"/>
    <property type="match status" value="1"/>
</dbReference>
<keyword evidence="1" id="KW-0479">Metal-binding</keyword>
<accession>A0ABP1RVZ1</accession>
<feature type="compositionally biased region" description="Basic and acidic residues" evidence="7">
    <location>
        <begin position="200"/>
        <end position="216"/>
    </location>
</feature>
<feature type="domain" description="C2H2-type" evidence="8">
    <location>
        <begin position="726"/>
        <end position="749"/>
    </location>
</feature>
<keyword evidence="4" id="KW-0862">Zinc</keyword>
<feature type="domain" description="C2H2-type" evidence="8">
    <location>
        <begin position="696"/>
        <end position="724"/>
    </location>
</feature>
<evidence type="ECO:0000256" key="5">
    <source>
        <dbReference type="ARBA" id="ARBA00023242"/>
    </source>
</evidence>
<feature type="domain" description="C2H2-type" evidence="8">
    <location>
        <begin position="313"/>
        <end position="341"/>
    </location>
</feature>
<name>A0ABP1RVZ1_9HEXA</name>
<protein>
    <recommendedName>
        <fullName evidence="8">C2H2-type domain-containing protein</fullName>
    </recommendedName>
</protein>
<feature type="domain" description="C2H2-type" evidence="8">
    <location>
        <begin position="628"/>
        <end position="656"/>
    </location>
</feature>
<evidence type="ECO:0000256" key="3">
    <source>
        <dbReference type="ARBA" id="ARBA00022771"/>
    </source>
</evidence>
<dbReference type="Pfam" id="PF00096">
    <property type="entry name" value="zf-C2H2"/>
    <property type="match status" value="7"/>
</dbReference>
<feature type="domain" description="C2H2-type" evidence="8">
    <location>
        <begin position="656"/>
        <end position="679"/>
    </location>
</feature>
<dbReference type="PROSITE" id="PS00028">
    <property type="entry name" value="ZINC_FINGER_C2H2_1"/>
    <property type="match status" value="12"/>
</dbReference>
<dbReference type="InterPro" id="IPR013087">
    <property type="entry name" value="Znf_C2H2_type"/>
</dbReference>